<keyword evidence="7" id="KW-0472">Membrane</keyword>
<feature type="transmembrane region" description="Helical" evidence="7">
    <location>
        <begin position="595"/>
        <end position="617"/>
    </location>
</feature>
<dbReference type="Gene3D" id="3.50.50.60">
    <property type="entry name" value="FAD/NAD(P)-binding domain"/>
    <property type="match status" value="1"/>
</dbReference>
<dbReference type="AlphaFoldDB" id="A0A8K0SDF7"/>
<dbReference type="PANTHER" id="PTHR47356">
    <property type="entry name" value="FAD-DEPENDENT MONOOXYGENASE ASQG-RELATED"/>
    <property type="match status" value="1"/>
</dbReference>
<evidence type="ECO:0000256" key="3">
    <source>
        <dbReference type="ARBA" id="ARBA00022630"/>
    </source>
</evidence>
<feature type="transmembrane region" description="Helical" evidence="7">
    <location>
        <begin position="538"/>
        <end position="556"/>
    </location>
</feature>
<keyword evidence="3" id="KW-0285">Flavoprotein</keyword>
<dbReference type="InterPro" id="IPR036188">
    <property type="entry name" value="FAD/NAD-bd_sf"/>
</dbReference>
<keyword evidence="4" id="KW-0274">FAD</keyword>
<evidence type="ECO:0000313" key="10">
    <source>
        <dbReference type="Proteomes" id="UP000813444"/>
    </source>
</evidence>
<evidence type="ECO:0000256" key="4">
    <source>
        <dbReference type="ARBA" id="ARBA00022827"/>
    </source>
</evidence>
<feature type="transmembrane region" description="Helical" evidence="7">
    <location>
        <begin position="7"/>
        <end position="28"/>
    </location>
</feature>
<dbReference type="InterPro" id="IPR050562">
    <property type="entry name" value="FAD_mOase_fung"/>
</dbReference>
<evidence type="ECO:0000313" key="9">
    <source>
        <dbReference type="EMBL" id="KAH7308985.1"/>
    </source>
</evidence>
<feature type="transmembrane region" description="Helical" evidence="7">
    <location>
        <begin position="708"/>
        <end position="732"/>
    </location>
</feature>
<feature type="transmembrane region" description="Helical" evidence="7">
    <location>
        <begin position="512"/>
        <end position="531"/>
    </location>
</feature>
<evidence type="ECO:0000256" key="1">
    <source>
        <dbReference type="ARBA" id="ARBA00001974"/>
    </source>
</evidence>
<keyword evidence="7" id="KW-0812">Transmembrane</keyword>
<comment type="cofactor">
    <cofactor evidence="1">
        <name>FAD</name>
        <dbReference type="ChEBI" id="CHEBI:57692"/>
    </cofactor>
</comment>
<comment type="similarity">
    <text evidence="2">Belongs to the paxM FAD-dependent monooxygenase family.</text>
</comment>
<dbReference type="GO" id="GO:0071949">
    <property type="term" value="F:FAD binding"/>
    <property type="evidence" value="ECO:0007669"/>
    <property type="project" value="InterPro"/>
</dbReference>
<keyword evidence="5" id="KW-0560">Oxidoreductase</keyword>
<dbReference type="Proteomes" id="UP000813444">
    <property type="component" value="Unassembled WGS sequence"/>
</dbReference>
<keyword evidence="6" id="KW-0503">Monooxygenase</keyword>
<organism evidence="9 10">
    <name type="scientific">Stachybotrys elegans</name>
    <dbReference type="NCBI Taxonomy" id="80388"/>
    <lineage>
        <taxon>Eukaryota</taxon>
        <taxon>Fungi</taxon>
        <taxon>Dikarya</taxon>
        <taxon>Ascomycota</taxon>
        <taxon>Pezizomycotina</taxon>
        <taxon>Sordariomycetes</taxon>
        <taxon>Hypocreomycetidae</taxon>
        <taxon>Hypocreales</taxon>
        <taxon>Stachybotryaceae</taxon>
        <taxon>Stachybotrys</taxon>
    </lineage>
</organism>
<sequence>MAVPFKVIIIGGGIAGLSLAVMLEAYGFDYDLIEKHADVAPKLGAGVGITPNGARILDQIGVWQEMLQHASPVDLAASLSPEGQTVVASSQFGDWLEKLYGYRMHFLSRHNCLRILFSKIQRRSSIHLSKEVVKVETGATGRGARVETKDGTVFTGDMVIGADGVRSAVRGQLWRIADAETPGYIPDQDKTGLMSYYTAVIGVVADNPGLGSGSTRVYNVQRSYFFSQAGKGSGEFYWWLCIKNDSPKAGIIPKLSDDLKQQYLSRFTGDRIGPNLTLGDLARKSMYTAIIPLQEFVLQKCFYKNIVLVGDTFRKVHPVAGQGANSAFEESAFIADILWDLRSRGALRDPFAIEEALTEYQSVRFVRTTALKEDGHLVQRMDSLDNGFMKFMSLYAAPRLPFEVAMLPILGASFTPARHLKHLPPPNAGRRPFSQDMKANITQRSPVASLSWAIAFIATGFLTYGISICFPINDAGLGEEEKSQLAGVARFYSSIVAASLSGIWVIESYKPAFLLSPFVSALSWILASNYWGWERTVPVYFCFHVVATQGIAHYYTPHTMSDIYAAKSLLPVLLLIYSAPVLCVYGGYCNLNGSLWAMAHCTIPVAVYLGSVTSRVVSGVPDVIDVVFSNVTLPYQQRFLTVFAGVAFSAHLAMLQQNSTMLLQQGMVALSVPAVGALATVSMATTLWCLHLTSEARRINAIDQPLIFVWASILIGTVVAGPAATLAAVFGWSRTAMARATSW</sequence>
<feature type="transmembrane region" description="Helical" evidence="7">
    <location>
        <begin position="667"/>
        <end position="688"/>
    </location>
</feature>
<evidence type="ECO:0000259" key="8">
    <source>
        <dbReference type="Pfam" id="PF01494"/>
    </source>
</evidence>
<dbReference type="GO" id="GO:0004497">
    <property type="term" value="F:monooxygenase activity"/>
    <property type="evidence" value="ECO:0007669"/>
    <property type="project" value="UniProtKB-KW"/>
</dbReference>
<feature type="transmembrane region" description="Helical" evidence="7">
    <location>
        <begin position="485"/>
        <end position="506"/>
    </location>
</feature>
<dbReference type="PANTHER" id="PTHR47356:SF2">
    <property type="entry name" value="FAD-BINDING DOMAIN-CONTAINING PROTEIN-RELATED"/>
    <property type="match status" value="1"/>
</dbReference>
<keyword evidence="10" id="KW-1185">Reference proteome</keyword>
<feature type="transmembrane region" description="Helical" evidence="7">
    <location>
        <begin position="568"/>
        <end position="588"/>
    </location>
</feature>
<comment type="caution">
    <text evidence="9">The sequence shown here is derived from an EMBL/GenBank/DDBJ whole genome shotgun (WGS) entry which is preliminary data.</text>
</comment>
<evidence type="ECO:0000256" key="6">
    <source>
        <dbReference type="ARBA" id="ARBA00023033"/>
    </source>
</evidence>
<feature type="transmembrane region" description="Helical" evidence="7">
    <location>
        <begin position="637"/>
        <end position="655"/>
    </location>
</feature>
<accession>A0A8K0SDF7</accession>
<gene>
    <name evidence="9" type="ORF">B0I35DRAFT_515346</name>
</gene>
<dbReference type="InterPro" id="IPR002938">
    <property type="entry name" value="FAD-bd"/>
</dbReference>
<proteinExistence type="inferred from homology"/>
<evidence type="ECO:0000256" key="7">
    <source>
        <dbReference type="SAM" id="Phobius"/>
    </source>
</evidence>
<feature type="domain" description="FAD-binding" evidence="8">
    <location>
        <begin position="6"/>
        <end position="335"/>
    </location>
</feature>
<feature type="transmembrane region" description="Helical" evidence="7">
    <location>
        <begin position="450"/>
        <end position="473"/>
    </location>
</feature>
<dbReference type="OrthoDB" id="5428495at2759"/>
<dbReference type="Pfam" id="PF01494">
    <property type="entry name" value="FAD_binding_3"/>
    <property type="match status" value="1"/>
</dbReference>
<keyword evidence="7" id="KW-1133">Transmembrane helix</keyword>
<protein>
    <recommendedName>
        <fullName evidence="8">FAD-binding domain-containing protein</fullName>
    </recommendedName>
</protein>
<dbReference type="PRINTS" id="PR00420">
    <property type="entry name" value="RNGMNOXGNASE"/>
</dbReference>
<dbReference type="SUPFAM" id="SSF51905">
    <property type="entry name" value="FAD/NAD(P)-binding domain"/>
    <property type="match status" value="1"/>
</dbReference>
<evidence type="ECO:0000256" key="5">
    <source>
        <dbReference type="ARBA" id="ARBA00023002"/>
    </source>
</evidence>
<evidence type="ECO:0000256" key="2">
    <source>
        <dbReference type="ARBA" id="ARBA00007992"/>
    </source>
</evidence>
<name>A0A8K0SDF7_9HYPO</name>
<reference evidence="9" key="1">
    <citation type="journal article" date="2021" name="Nat. Commun.">
        <title>Genetic determinants of endophytism in the Arabidopsis root mycobiome.</title>
        <authorList>
            <person name="Mesny F."/>
            <person name="Miyauchi S."/>
            <person name="Thiergart T."/>
            <person name="Pickel B."/>
            <person name="Atanasova L."/>
            <person name="Karlsson M."/>
            <person name="Huettel B."/>
            <person name="Barry K.W."/>
            <person name="Haridas S."/>
            <person name="Chen C."/>
            <person name="Bauer D."/>
            <person name="Andreopoulos W."/>
            <person name="Pangilinan J."/>
            <person name="LaButti K."/>
            <person name="Riley R."/>
            <person name="Lipzen A."/>
            <person name="Clum A."/>
            <person name="Drula E."/>
            <person name="Henrissat B."/>
            <person name="Kohler A."/>
            <person name="Grigoriev I.V."/>
            <person name="Martin F.M."/>
            <person name="Hacquard S."/>
        </authorList>
    </citation>
    <scope>NUCLEOTIDE SEQUENCE</scope>
    <source>
        <strain evidence="9">MPI-CAGE-CH-0235</strain>
    </source>
</reference>
<dbReference type="EMBL" id="JAGPNK010000014">
    <property type="protein sequence ID" value="KAH7308985.1"/>
    <property type="molecule type" value="Genomic_DNA"/>
</dbReference>